<dbReference type="PROSITE" id="PS51707">
    <property type="entry name" value="CYTH"/>
    <property type="match status" value="1"/>
</dbReference>
<sequence>MENLEIEYKILLTEEKFKDIINQYPMHIYTQINYYFTSKELSSKKYALRIRKKEKTYEMTLKTPASIGRHEYNISLTQEEAADYLKGIWKENPITQRLIREGFSLKEIHLFSSLKTTRHDYLMTYGILSLDKNYYENKIDYELEFEINDIEKGKKQFEELLKKHHLQYNHNCPSKLKRIINAKVLTEK</sequence>
<evidence type="ECO:0000313" key="2">
    <source>
        <dbReference type="EMBL" id="EMD16030.1"/>
    </source>
</evidence>
<dbReference type="PIRSF" id="PIRSF012526">
    <property type="entry name" value="CYTH_UCP012526"/>
    <property type="match status" value="1"/>
</dbReference>
<keyword evidence="3" id="KW-1185">Reference proteome</keyword>
<dbReference type="STRING" id="999415.HMPREF9943_01702"/>
<dbReference type="CDD" id="cd07762">
    <property type="entry name" value="CYTH-like_Pase_1"/>
    <property type="match status" value="1"/>
</dbReference>
<name>M2PZD3_9FIRM</name>
<dbReference type="BioCyc" id="ECAT999415-HMP:GTTI-1764-MONOMER"/>
<gene>
    <name evidence="2" type="ORF">HMPREF9943_01702</name>
</gene>
<proteinExistence type="predicted"/>
<dbReference type="OrthoDB" id="1654293at2"/>
<protein>
    <recommendedName>
        <fullName evidence="1">CYTH domain-containing protein</fullName>
    </recommendedName>
</protein>
<dbReference type="RefSeq" id="WP_004804073.1">
    <property type="nucleotide sequence ID" value="NZ_AUGJ01000018.1"/>
</dbReference>
<dbReference type="Pfam" id="PF01928">
    <property type="entry name" value="CYTH"/>
    <property type="match status" value="1"/>
</dbReference>
<dbReference type="Gene3D" id="2.40.320.10">
    <property type="entry name" value="Hypothetical Protein Pfu-838710-001"/>
    <property type="match status" value="1"/>
</dbReference>
<dbReference type="InterPro" id="IPR023577">
    <property type="entry name" value="CYTH_domain"/>
</dbReference>
<dbReference type="AlphaFoldDB" id="M2PZD3"/>
<comment type="caution">
    <text evidence="2">The sequence shown here is derived from an EMBL/GenBank/DDBJ whole genome shotgun (WGS) entry which is preliminary data.</text>
</comment>
<dbReference type="Proteomes" id="UP000011758">
    <property type="component" value="Unassembled WGS sequence"/>
</dbReference>
<organism evidence="2 3">
    <name type="scientific">Eggerthia catenaformis OT 569 = DSM 20559</name>
    <dbReference type="NCBI Taxonomy" id="999415"/>
    <lineage>
        <taxon>Bacteria</taxon>
        <taxon>Bacillati</taxon>
        <taxon>Bacillota</taxon>
        <taxon>Erysipelotrichia</taxon>
        <taxon>Erysipelotrichales</taxon>
        <taxon>Coprobacillaceae</taxon>
        <taxon>Eggerthia</taxon>
    </lineage>
</organism>
<dbReference type="InterPro" id="IPR009195">
    <property type="entry name" value="Uncharacterised_YjbK"/>
</dbReference>
<accession>M2PZD3</accession>
<dbReference type="SUPFAM" id="SSF55154">
    <property type="entry name" value="CYTH-like phosphatases"/>
    <property type="match status" value="1"/>
</dbReference>
<dbReference type="EMBL" id="AGEJ01000025">
    <property type="protein sequence ID" value="EMD16030.1"/>
    <property type="molecule type" value="Genomic_DNA"/>
</dbReference>
<reference evidence="2 3" key="1">
    <citation type="submission" date="2013-02" db="EMBL/GenBank/DDBJ databases">
        <title>The Genome Sequence of Lactobacillus catenaformis F0143.</title>
        <authorList>
            <consortium name="The Broad Institute Genome Sequencing Platform"/>
            <person name="Earl A."/>
            <person name="Ward D."/>
            <person name="Feldgarden M."/>
            <person name="Gevers D."/>
            <person name="Izard J."/>
            <person name="Blanton J.M."/>
            <person name="Mathney J."/>
            <person name="Dewhirst F.E."/>
            <person name="Young S.K."/>
            <person name="Zeng Q."/>
            <person name="Gargeya S."/>
            <person name="Fitzgerald M."/>
            <person name="Haas B."/>
            <person name="Abouelleil A."/>
            <person name="Alvarado L."/>
            <person name="Arachchi H.M."/>
            <person name="Berlin A."/>
            <person name="Chapman S.B."/>
            <person name="Gearin G."/>
            <person name="Goldberg J."/>
            <person name="Griggs A."/>
            <person name="Gujja S."/>
            <person name="Hansen M."/>
            <person name="Heiman D."/>
            <person name="Howarth C."/>
            <person name="Larimer J."/>
            <person name="Lui A."/>
            <person name="MacDonald P.J.P."/>
            <person name="McCowen C."/>
            <person name="Montmayeur A."/>
            <person name="Murphy C."/>
            <person name="Neiman D."/>
            <person name="Pearson M."/>
            <person name="Priest M."/>
            <person name="Roberts A."/>
            <person name="Saif S."/>
            <person name="Shea T."/>
            <person name="Sisk P."/>
            <person name="Stolte C."/>
            <person name="Sykes S."/>
            <person name="Wortman J."/>
            <person name="Nusbaum C."/>
            <person name="Birren B."/>
        </authorList>
    </citation>
    <scope>NUCLEOTIDE SEQUENCE [LARGE SCALE GENOMIC DNA]</scope>
    <source>
        <strain evidence="2 3">OT 569</strain>
    </source>
</reference>
<evidence type="ECO:0000313" key="3">
    <source>
        <dbReference type="Proteomes" id="UP000011758"/>
    </source>
</evidence>
<dbReference type="InterPro" id="IPR033469">
    <property type="entry name" value="CYTH-like_dom_sf"/>
</dbReference>
<evidence type="ECO:0000259" key="1">
    <source>
        <dbReference type="PROSITE" id="PS51707"/>
    </source>
</evidence>
<dbReference type="SMART" id="SM01118">
    <property type="entry name" value="CYTH"/>
    <property type="match status" value="1"/>
</dbReference>
<feature type="domain" description="CYTH" evidence="1">
    <location>
        <begin position="3"/>
        <end position="186"/>
    </location>
</feature>
<dbReference type="eggNOG" id="COG4116">
    <property type="taxonomic scope" value="Bacteria"/>
</dbReference>